<dbReference type="InterPro" id="IPR018114">
    <property type="entry name" value="TRYPSIN_HIS"/>
</dbReference>
<dbReference type="InterPro" id="IPR009003">
    <property type="entry name" value="Peptidase_S1_PA"/>
</dbReference>
<keyword evidence="6" id="KW-0732">Signal</keyword>
<evidence type="ECO:0000256" key="5">
    <source>
        <dbReference type="RuleBase" id="RU363034"/>
    </source>
</evidence>
<keyword evidence="2 5" id="KW-0378">Hydrolase</keyword>
<sequence length="286" mass="31283">MFSVVYIVLSYTLLRVGCMPSGLRIVSNVTPAEDEYPFIVRLERRIVLKYNNTIAAENNVHICTCAVLSRSLSLTAGHCLNSVGSITNLTNSLTVQTVVRFGAGGGNIAKVISVIQHPSFYEPGSVMRSNIGLVRTELIELKQYARLSALEIVDLQNRVITLVGYKAIKNSVRIGASGVFKPSQLQLLHVVAMPHVNQSELKFSTECASIHCLPTSTTCPGDSGGPLLHSTGIIGVSTISLESIQVCSELNNTQLFRMEDIIVLTKPHVQWINDSMTRDEWISDIN</sequence>
<evidence type="ECO:0000313" key="8">
    <source>
        <dbReference type="EMBL" id="KAF9419100.1"/>
    </source>
</evidence>
<dbReference type="PANTHER" id="PTHR24276:SF98">
    <property type="entry name" value="FI18310P1-RELATED"/>
    <property type="match status" value="1"/>
</dbReference>
<organism evidence="8 9">
    <name type="scientific">Spodoptera exigua</name>
    <name type="common">Beet armyworm</name>
    <name type="synonym">Noctua fulgens</name>
    <dbReference type="NCBI Taxonomy" id="7107"/>
    <lineage>
        <taxon>Eukaryota</taxon>
        <taxon>Metazoa</taxon>
        <taxon>Ecdysozoa</taxon>
        <taxon>Arthropoda</taxon>
        <taxon>Hexapoda</taxon>
        <taxon>Insecta</taxon>
        <taxon>Pterygota</taxon>
        <taxon>Neoptera</taxon>
        <taxon>Endopterygota</taxon>
        <taxon>Lepidoptera</taxon>
        <taxon>Glossata</taxon>
        <taxon>Ditrysia</taxon>
        <taxon>Noctuoidea</taxon>
        <taxon>Noctuidae</taxon>
        <taxon>Amphipyrinae</taxon>
        <taxon>Spodoptera</taxon>
    </lineage>
</organism>
<dbReference type="SMART" id="SM00020">
    <property type="entry name" value="Tryp_SPc"/>
    <property type="match status" value="1"/>
</dbReference>
<evidence type="ECO:0000256" key="6">
    <source>
        <dbReference type="SAM" id="SignalP"/>
    </source>
</evidence>
<feature type="chain" id="PRO_5032321729" description="Peptidase S1 domain-containing protein" evidence="6">
    <location>
        <begin position="19"/>
        <end position="286"/>
    </location>
</feature>
<dbReference type="Gene3D" id="2.40.10.10">
    <property type="entry name" value="Trypsin-like serine proteases"/>
    <property type="match status" value="1"/>
</dbReference>
<proteinExistence type="predicted"/>
<keyword evidence="4" id="KW-1015">Disulfide bond</keyword>
<evidence type="ECO:0000313" key="9">
    <source>
        <dbReference type="Proteomes" id="UP000648187"/>
    </source>
</evidence>
<evidence type="ECO:0000259" key="7">
    <source>
        <dbReference type="PROSITE" id="PS50240"/>
    </source>
</evidence>
<evidence type="ECO:0000256" key="3">
    <source>
        <dbReference type="ARBA" id="ARBA00022825"/>
    </source>
</evidence>
<evidence type="ECO:0000256" key="4">
    <source>
        <dbReference type="ARBA" id="ARBA00023157"/>
    </source>
</evidence>
<dbReference type="InterPro" id="IPR050430">
    <property type="entry name" value="Peptidase_S1"/>
</dbReference>
<dbReference type="GO" id="GO:0006508">
    <property type="term" value="P:proteolysis"/>
    <property type="evidence" value="ECO:0007669"/>
    <property type="project" value="UniProtKB-KW"/>
</dbReference>
<reference evidence="8" key="1">
    <citation type="submission" date="2020-08" db="EMBL/GenBank/DDBJ databases">
        <title>Spodoptera exigua strain:BAW_Kor-Di-RS1 Genome sequencing and assembly.</title>
        <authorList>
            <person name="Kim J."/>
            <person name="Nam H.Y."/>
            <person name="Kwon M."/>
            <person name="Choi J.H."/>
            <person name="Cho S.R."/>
            <person name="Kim G.-H."/>
        </authorList>
    </citation>
    <scope>NUCLEOTIDE SEQUENCE</scope>
    <source>
        <strain evidence="8">BAW_Kor-Di-RS1</strain>
        <tissue evidence="8">Whole-body</tissue>
    </source>
</reference>
<dbReference type="InterPro" id="IPR043504">
    <property type="entry name" value="Peptidase_S1_PA_chymotrypsin"/>
</dbReference>
<evidence type="ECO:0000256" key="2">
    <source>
        <dbReference type="ARBA" id="ARBA00022801"/>
    </source>
</evidence>
<keyword evidence="1 5" id="KW-0645">Protease</keyword>
<dbReference type="PROSITE" id="PS00134">
    <property type="entry name" value="TRYPSIN_HIS"/>
    <property type="match status" value="1"/>
</dbReference>
<dbReference type="PROSITE" id="PS50240">
    <property type="entry name" value="TRYPSIN_DOM"/>
    <property type="match status" value="1"/>
</dbReference>
<dbReference type="Pfam" id="PF00089">
    <property type="entry name" value="Trypsin"/>
    <property type="match status" value="1"/>
</dbReference>
<keyword evidence="3 5" id="KW-0720">Serine protease</keyword>
<accession>A0A835L6B0</accession>
<feature type="signal peptide" evidence="6">
    <location>
        <begin position="1"/>
        <end position="18"/>
    </location>
</feature>
<dbReference type="InterPro" id="IPR033116">
    <property type="entry name" value="TRYPSIN_SER"/>
</dbReference>
<name>A0A835L6B0_SPOEX</name>
<feature type="domain" description="Peptidase S1" evidence="7">
    <location>
        <begin position="25"/>
        <end position="277"/>
    </location>
</feature>
<comment type="caution">
    <text evidence="8">The sequence shown here is derived from an EMBL/GenBank/DDBJ whole genome shotgun (WGS) entry which is preliminary data.</text>
</comment>
<dbReference type="PANTHER" id="PTHR24276">
    <property type="entry name" value="POLYSERASE-RELATED"/>
    <property type="match status" value="1"/>
</dbReference>
<dbReference type="PROSITE" id="PS00135">
    <property type="entry name" value="TRYPSIN_SER"/>
    <property type="match status" value="1"/>
</dbReference>
<dbReference type="SUPFAM" id="SSF50494">
    <property type="entry name" value="Trypsin-like serine proteases"/>
    <property type="match status" value="1"/>
</dbReference>
<protein>
    <recommendedName>
        <fullName evidence="7">Peptidase S1 domain-containing protein</fullName>
    </recommendedName>
</protein>
<evidence type="ECO:0000256" key="1">
    <source>
        <dbReference type="ARBA" id="ARBA00022670"/>
    </source>
</evidence>
<dbReference type="GO" id="GO:0004252">
    <property type="term" value="F:serine-type endopeptidase activity"/>
    <property type="evidence" value="ECO:0007669"/>
    <property type="project" value="InterPro"/>
</dbReference>
<gene>
    <name evidence="8" type="ORF">HW555_004271</name>
</gene>
<dbReference type="Proteomes" id="UP000648187">
    <property type="component" value="Unassembled WGS sequence"/>
</dbReference>
<keyword evidence="9" id="KW-1185">Reference proteome</keyword>
<dbReference type="InterPro" id="IPR001254">
    <property type="entry name" value="Trypsin_dom"/>
</dbReference>
<dbReference type="EMBL" id="JACKWZ010000047">
    <property type="protein sequence ID" value="KAF9419100.1"/>
    <property type="molecule type" value="Genomic_DNA"/>
</dbReference>
<dbReference type="AlphaFoldDB" id="A0A835L6B0"/>